<dbReference type="STRING" id="1586287.BBK82_11060"/>
<protein>
    <recommendedName>
        <fullName evidence="2">Cell envelope-related transcriptional attenuator domain-containing protein</fullName>
    </recommendedName>
</protein>
<dbReference type="Proteomes" id="UP000093053">
    <property type="component" value="Chromosome"/>
</dbReference>
<gene>
    <name evidence="3" type="ORF">BBK82_11060</name>
</gene>
<dbReference type="InterPro" id="IPR050922">
    <property type="entry name" value="LytR/CpsA/Psr_CW_biosynth"/>
</dbReference>
<dbReference type="NCBIfam" id="TIGR00350">
    <property type="entry name" value="lytR_cpsA_psr"/>
    <property type="match status" value="1"/>
</dbReference>
<feature type="domain" description="Cell envelope-related transcriptional attenuator" evidence="2">
    <location>
        <begin position="75"/>
        <end position="226"/>
    </location>
</feature>
<dbReference type="RefSeq" id="WP_065914926.1">
    <property type="nucleotide sequence ID" value="NZ_CP016793.1"/>
</dbReference>
<dbReference type="Gene3D" id="3.40.630.190">
    <property type="entry name" value="LCP protein"/>
    <property type="match status" value="1"/>
</dbReference>
<keyword evidence="4" id="KW-1185">Reference proteome</keyword>
<accession>A0A1B2HFN2</accession>
<evidence type="ECO:0000313" key="3">
    <source>
        <dbReference type="EMBL" id="ANZ36524.1"/>
    </source>
</evidence>
<dbReference type="InterPro" id="IPR004474">
    <property type="entry name" value="LytR_CpsA_psr"/>
</dbReference>
<name>A0A1B2HFN2_9PSEU</name>
<dbReference type="OrthoDB" id="9782542at2"/>
<evidence type="ECO:0000256" key="1">
    <source>
        <dbReference type="ARBA" id="ARBA00006068"/>
    </source>
</evidence>
<sequence length="306" mass="32812">MNVHLKRWLVVSGAAVVIAAGVVVGGSYARLESNLQTVDLAEELSGNARPPRPSQPPSTPGRPLTFLLIGRDDGRSDTAMVVQLNAKGDTARVISIPRDTMVPRPRCGNHPPAGIAMFNSAFTTGGAACTVATVEQMSNLRIDHFVQIDFNGFRDVVDRLGGVDITLPEAIDDNKSGLHVPAGPNRLDGTQALAFVRTRYSIGDGSDLNRIKNQQLFMTALSQKLADENWLGSPQKTFELADVLTKSIVTDEELGSISALADLAGKLTALKPGNITFVTLPVEQYLPDPNRVQPKQPEADALWQAA</sequence>
<dbReference type="Pfam" id="PF03816">
    <property type="entry name" value="LytR_cpsA_psr"/>
    <property type="match status" value="1"/>
</dbReference>
<dbReference type="PANTHER" id="PTHR33392">
    <property type="entry name" value="POLYISOPRENYL-TEICHOIC ACID--PEPTIDOGLYCAN TEICHOIC ACID TRANSFERASE TAGU"/>
    <property type="match status" value="1"/>
</dbReference>
<evidence type="ECO:0000313" key="4">
    <source>
        <dbReference type="Proteomes" id="UP000093053"/>
    </source>
</evidence>
<reference evidence="3 4" key="1">
    <citation type="submission" date="2016-07" db="EMBL/GenBank/DDBJ databases">
        <title>Complete genome sequence of the Lentzea guizhouensis DHS C013.</title>
        <authorList>
            <person name="Cao C."/>
        </authorList>
    </citation>
    <scope>NUCLEOTIDE SEQUENCE [LARGE SCALE GENOMIC DNA]</scope>
    <source>
        <strain evidence="3 4">DHS C013</strain>
    </source>
</reference>
<organism evidence="3 4">
    <name type="scientific">Lentzea guizhouensis</name>
    <dbReference type="NCBI Taxonomy" id="1586287"/>
    <lineage>
        <taxon>Bacteria</taxon>
        <taxon>Bacillati</taxon>
        <taxon>Actinomycetota</taxon>
        <taxon>Actinomycetes</taxon>
        <taxon>Pseudonocardiales</taxon>
        <taxon>Pseudonocardiaceae</taxon>
        <taxon>Lentzea</taxon>
    </lineage>
</organism>
<proteinExistence type="inferred from homology"/>
<dbReference type="KEGG" id="led:BBK82_11060"/>
<dbReference type="AlphaFoldDB" id="A0A1B2HFN2"/>
<dbReference type="PANTHER" id="PTHR33392:SF6">
    <property type="entry name" value="POLYISOPRENYL-TEICHOIC ACID--PEPTIDOGLYCAN TEICHOIC ACID TRANSFERASE TAGU"/>
    <property type="match status" value="1"/>
</dbReference>
<comment type="similarity">
    <text evidence="1">Belongs to the LytR/CpsA/Psr (LCP) family.</text>
</comment>
<dbReference type="EMBL" id="CP016793">
    <property type="protein sequence ID" value="ANZ36524.1"/>
    <property type="molecule type" value="Genomic_DNA"/>
</dbReference>
<evidence type="ECO:0000259" key="2">
    <source>
        <dbReference type="Pfam" id="PF03816"/>
    </source>
</evidence>